<organism evidence="3 4">
    <name type="scientific">Grimontia marina</name>
    <dbReference type="NCBI Taxonomy" id="646534"/>
    <lineage>
        <taxon>Bacteria</taxon>
        <taxon>Pseudomonadati</taxon>
        <taxon>Pseudomonadota</taxon>
        <taxon>Gammaproteobacteria</taxon>
        <taxon>Vibrionales</taxon>
        <taxon>Vibrionaceae</taxon>
        <taxon>Grimontia</taxon>
    </lineage>
</organism>
<feature type="transmembrane region" description="Helical" evidence="1">
    <location>
        <begin position="20"/>
        <end position="46"/>
    </location>
</feature>
<feature type="transmembrane region" description="Helical" evidence="1">
    <location>
        <begin position="254"/>
        <end position="273"/>
    </location>
</feature>
<dbReference type="Proteomes" id="UP000073601">
    <property type="component" value="Unassembled WGS sequence"/>
</dbReference>
<keyword evidence="1" id="KW-0472">Membrane</keyword>
<dbReference type="GO" id="GO:0004175">
    <property type="term" value="F:endopeptidase activity"/>
    <property type="evidence" value="ECO:0007669"/>
    <property type="project" value="UniProtKB-ARBA"/>
</dbReference>
<keyword evidence="4" id="KW-1185">Reference proteome</keyword>
<keyword evidence="3" id="KW-0378">Hydrolase</keyword>
<dbReference type="GO" id="GO:0080120">
    <property type="term" value="P:CAAX-box protein maturation"/>
    <property type="evidence" value="ECO:0007669"/>
    <property type="project" value="UniProtKB-ARBA"/>
</dbReference>
<dbReference type="InterPro" id="IPR003675">
    <property type="entry name" value="Rce1/LyrA-like_dom"/>
</dbReference>
<reference evidence="4" key="1">
    <citation type="submission" date="2016-02" db="EMBL/GenBank/DDBJ databases">
        <authorList>
            <person name="Rodrigo-Torres Lidia"/>
            <person name="Arahal R.David."/>
        </authorList>
    </citation>
    <scope>NUCLEOTIDE SEQUENCE [LARGE SCALE GENOMIC DNA]</scope>
    <source>
        <strain evidence="4">CECT 8713</strain>
    </source>
</reference>
<dbReference type="GO" id="GO:0006508">
    <property type="term" value="P:proteolysis"/>
    <property type="evidence" value="ECO:0007669"/>
    <property type="project" value="UniProtKB-KW"/>
</dbReference>
<dbReference type="EMBL" id="FIZY01000008">
    <property type="protein sequence ID" value="CZF80092.1"/>
    <property type="molecule type" value="Genomic_DNA"/>
</dbReference>
<feature type="domain" description="CAAX prenyl protease 2/Lysostaphin resistance protein A-like" evidence="2">
    <location>
        <begin position="146"/>
        <end position="230"/>
    </location>
</feature>
<proteinExistence type="predicted"/>
<dbReference type="Pfam" id="PF02517">
    <property type="entry name" value="Rce1-like"/>
    <property type="match status" value="1"/>
</dbReference>
<protein>
    <submittedName>
        <fullName evidence="3">CAAX amino terminal protease self-immunity</fullName>
    </submittedName>
</protein>
<name>A0A128EZU1_9GAMM</name>
<feature type="transmembrane region" description="Helical" evidence="1">
    <location>
        <begin position="225"/>
        <end position="242"/>
    </location>
</feature>
<accession>A0A128EZU1</accession>
<keyword evidence="1" id="KW-0812">Transmembrane</keyword>
<dbReference type="AlphaFoldDB" id="A0A128EZU1"/>
<evidence type="ECO:0000256" key="1">
    <source>
        <dbReference type="SAM" id="Phobius"/>
    </source>
</evidence>
<keyword evidence="3" id="KW-0645">Protease</keyword>
<feature type="transmembrane region" description="Helical" evidence="1">
    <location>
        <begin position="200"/>
        <end position="218"/>
    </location>
</feature>
<evidence type="ECO:0000259" key="2">
    <source>
        <dbReference type="Pfam" id="PF02517"/>
    </source>
</evidence>
<evidence type="ECO:0000313" key="4">
    <source>
        <dbReference type="Proteomes" id="UP000073601"/>
    </source>
</evidence>
<dbReference type="RefSeq" id="WP_062706915.1">
    <property type="nucleotide sequence ID" value="NZ_CAWRCI010000008.1"/>
</dbReference>
<feature type="transmembrane region" description="Helical" evidence="1">
    <location>
        <begin position="177"/>
        <end position="194"/>
    </location>
</feature>
<gene>
    <name evidence="3" type="ORF">GMA8713_01250</name>
</gene>
<feature type="transmembrane region" description="Helical" evidence="1">
    <location>
        <begin position="58"/>
        <end position="82"/>
    </location>
</feature>
<evidence type="ECO:0000313" key="3">
    <source>
        <dbReference type="EMBL" id="CZF80092.1"/>
    </source>
</evidence>
<feature type="transmembrane region" description="Helical" evidence="1">
    <location>
        <begin position="103"/>
        <end position="125"/>
    </location>
</feature>
<dbReference type="OrthoDB" id="4177129at2"/>
<feature type="transmembrane region" description="Helical" evidence="1">
    <location>
        <begin position="145"/>
        <end position="165"/>
    </location>
</feature>
<sequence>MSMDTTLNSRQLEKGGKTSWGKVIALTLGYLSVYVGLGYALIYLLFTVLLDVKPLQDAFYNLPLLTALLYFTICVILSDIFFRVRGKSLYKACQFRKLDMTTTFLTIFVAVCMSIFTVTVVNLSSVKASLPELDNYMAWIMDKEAAPLFLLFALAIIVPFVEEIVFRGAVYNDVKDYSNITVAIVIQALVYAVMQFELVVGIYSFVSSVFYIMVYIWFRSLWASILIQAASLVCVISWRRFGLKDQLIAWGDQTMYLVAAAAFTLMLGSYFLLWRHYKRHYA</sequence>
<keyword evidence="1" id="KW-1133">Transmembrane helix</keyword>